<reference evidence="4 5" key="1">
    <citation type="submission" date="2013-03" db="EMBL/GenBank/DDBJ databases">
        <title>The Genome Sequence of Cladophialophora psammophila CBS 110553.</title>
        <authorList>
            <consortium name="The Broad Institute Genomics Platform"/>
            <person name="Cuomo C."/>
            <person name="de Hoog S."/>
            <person name="Gorbushina A."/>
            <person name="Walker B."/>
            <person name="Young S.K."/>
            <person name="Zeng Q."/>
            <person name="Gargeya S."/>
            <person name="Fitzgerald M."/>
            <person name="Haas B."/>
            <person name="Abouelleil A."/>
            <person name="Allen A.W."/>
            <person name="Alvarado L."/>
            <person name="Arachchi H.M."/>
            <person name="Berlin A.M."/>
            <person name="Chapman S.B."/>
            <person name="Gainer-Dewar J."/>
            <person name="Goldberg J."/>
            <person name="Griggs A."/>
            <person name="Gujja S."/>
            <person name="Hansen M."/>
            <person name="Howarth C."/>
            <person name="Imamovic A."/>
            <person name="Ireland A."/>
            <person name="Larimer J."/>
            <person name="McCowan C."/>
            <person name="Murphy C."/>
            <person name="Pearson M."/>
            <person name="Poon T.W."/>
            <person name="Priest M."/>
            <person name="Roberts A."/>
            <person name="Saif S."/>
            <person name="Shea T."/>
            <person name="Sisk P."/>
            <person name="Sykes S."/>
            <person name="Wortman J."/>
            <person name="Nusbaum C."/>
            <person name="Birren B."/>
        </authorList>
    </citation>
    <scope>NUCLEOTIDE SEQUENCE [LARGE SCALE GENOMIC DNA]</scope>
    <source>
        <strain evidence="4 5">CBS 110553</strain>
    </source>
</reference>
<dbReference type="InterPro" id="IPR037523">
    <property type="entry name" value="VOC_core"/>
</dbReference>
<dbReference type="InterPro" id="IPR004360">
    <property type="entry name" value="Glyas_Fos-R_dOase_dom"/>
</dbReference>
<dbReference type="AlphaFoldDB" id="W9WV23"/>
<dbReference type="GO" id="GO:0004462">
    <property type="term" value="F:lactoylglutathione lyase activity"/>
    <property type="evidence" value="ECO:0007669"/>
    <property type="project" value="InterPro"/>
</dbReference>
<dbReference type="PROSITE" id="PS51819">
    <property type="entry name" value="VOC"/>
    <property type="match status" value="1"/>
</dbReference>
<comment type="caution">
    <text evidence="4">The sequence shown here is derived from an EMBL/GenBank/DDBJ whole genome shotgun (WGS) entry which is preliminary data.</text>
</comment>
<dbReference type="PROSITE" id="PS00934">
    <property type="entry name" value="GLYOXALASE_I_1"/>
    <property type="match status" value="1"/>
</dbReference>
<evidence type="ECO:0000256" key="2">
    <source>
        <dbReference type="SAM" id="MobiDB-lite"/>
    </source>
</evidence>
<keyword evidence="1" id="KW-0479">Metal-binding</keyword>
<evidence type="ECO:0000259" key="3">
    <source>
        <dbReference type="PROSITE" id="PS51819"/>
    </source>
</evidence>
<dbReference type="PANTHER" id="PTHR10374:SF19">
    <property type="entry name" value="LYASE (GLO1), PUTATIVE (AFU_ORTHOLOGUE AFUA_2G13550)-RELATED"/>
    <property type="match status" value="1"/>
</dbReference>
<proteinExistence type="predicted"/>
<dbReference type="OrthoDB" id="16820at2759"/>
<dbReference type="Proteomes" id="UP000019471">
    <property type="component" value="Unassembled WGS sequence"/>
</dbReference>
<dbReference type="Gene3D" id="3.10.180.10">
    <property type="entry name" value="2,3-Dihydroxybiphenyl 1,2-Dioxygenase, domain 1"/>
    <property type="match status" value="1"/>
</dbReference>
<organism evidence="4 5">
    <name type="scientific">Cladophialophora psammophila CBS 110553</name>
    <dbReference type="NCBI Taxonomy" id="1182543"/>
    <lineage>
        <taxon>Eukaryota</taxon>
        <taxon>Fungi</taxon>
        <taxon>Dikarya</taxon>
        <taxon>Ascomycota</taxon>
        <taxon>Pezizomycotina</taxon>
        <taxon>Eurotiomycetes</taxon>
        <taxon>Chaetothyriomycetidae</taxon>
        <taxon>Chaetothyriales</taxon>
        <taxon>Herpotrichiellaceae</taxon>
        <taxon>Cladophialophora</taxon>
    </lineage>
</organism>
<feature type="region of interest" description="Disordered" evidence="2">
    <location>
        <begin position="113"/>
        <end position="135"/>
    </location>
</feature>
<evidence type="ECO:0000313" key="5">
    <source>
        <dbReference type="Proteomes" id="UP000019471"/>
    </source>
</evidence>
<dbReference type="GeneID" id="19192984"/>
<evidence type="ECO:0000256" key="1">
    <source>
        <dbReference type="ARBA" id="ARBA00022723"/>
    </source>
</evidence>
<dbReference type="PANTHER" id="PTHR10374">
    <property type="entry name" value="LACTOYLGLUTATHIONE LYASE GLYOXALASE I"/>
    <property type="match status" value="1"/>
</dbReference>
<evidence type="ECO:0000313" key="4">
    <source>
        <dbReference type="EMBL" id="EXJ68491.1"/>
    </source>
</evidence>
<dbReference type="InterPro" id="IPR018146">
    <property type="entry name" value="Glyoxalase_1_CS"/>
</dbReference>
<dbReference type="RefSeq" id="XP_007747057.1">
    <property type="nucleotide sequence ID" value="XM_007748867.1"/>
</dbReference>
<dbReference type="eggNOG" id="ENOG502T4V5">
    <property type="taxonomic scope" value="Eukaryota"/>
</dbReference>
<keyword evidence="5" id="KW-1185">Reference proteome</keyword>
<dbReference type="InterPro" id="IPR029068">
    <property type="entry name" value="Glyas_Bleomycin-R_OHBP_Dase"/>
</dbReference>
<gene>
    <name evidence="4" type="ORF">A1O5_08284</name>
</gene>
<feature type="domain" description="VOC" evidence="3">
    <location>
        <begin position="35"/>
        <end position="209"/>
    </location>
</feature>
<protein>
    <recommendedName>
        <fullName evidence="3">VOC domain-containing protein</fullName>
    </recommendedName>
</protein>
<dbReference type="EMBL" id="AMGX01000013">
    <property type="protein sequence ID" value="EXJ68491.1"/>
    <property type="molecule type" value="Genomic_DNA"/>
</dbReference>
<feature type="compositionally biased region" description="Basic and acidic residues" evidence="2">
    <location>
        <begin position="121"/>
        <end position="130"/>
    </location>
</feature>
<dbReference type="SUPFAM" id="SSF54593">
    <property type="entry name" value="Glyoxalase/Bleomycin resistance protein/Dihydroxybiphenyl dioxygenase"/>
    <property type="match status" value="1"/>
</dbReference>
<dbReference type="HOGENOM" id="CLU_046006_1_0_1"/>
<dbReference type="GO" id="GO:0046872">
    <property type="term" value="F:metal ion binding"/>
    <property type="evidence" value="ECO:0007669"/>
    <property type="project" value="UniProtKB-KW"/>
</dbReference>
<sequence length="209" mass="22980">MSDSEDYPPFPPPGPPFIAASFPRVTDDGDTNGYVFNHVALQISSPASSFSFYVDFLGMSLIFALNAGPLTAYYLGYRDAEHDAVPSDMARASGGRSGLLELIFANDENATQDDLTLNGTEKSRSSDGSRKSGRRTGFAHFGFRVPDVAQTLKRAEEKGWKVMKPLDKVDVQFMPLPGWEHESEGKQRKWEGGFEKVFGQVAFVQDPDG</sequence>
<dbReference type="Pfam" id="PF00903">
    <property type="entry name" value="Glyoxalase"/>
    <property type="match status" value="1"/>
</dbReference>
<dbReference type="STRING" id="1182543.W9WV23"/>
<accession>W9WV23</accession>
<name>W9WV23_9EURO</name>